<evidence type="ECO:0000313" key="1">
    <source>
        <dbReference type="EMBL" id="KLA31090.1"/>
    </source>
</evidence>
<dbReference type="Proteomes" id="UP000035214">
    <property type="component" value="Unassembled WGS sequence"/>
</dbReference>
<gene>
    <name evidence="1" type="ORF">B4077_3358</name>
</gene>
<dbReference type="GO" id="GO:0008721">
    <property type="term" value="F:D-serine ammonia-lyase activity"/>
    <property type="evidence" value="ECO:0007669"/>
    <property type="project" value="UniProtKB-EC"/>
</dbReference>
<reference evidence="1 2" key="1">
    <citation type="submission" date="2015-04" db="EMBL/GenBank/DDBJ databases">
        <title>Draft Genome Sequences of Eight Spore-Forming Food Isolates of Bacillus cereus Genome sequencing.</title>
        <authorList>
            <person name="Krawcyk A.O."/>
            <person name="de Jong A."/>
            <person name="Eijlander R.T."/>
            <person name="Berendsen E.M."/>
            <person name="Holsappel S."/>
            <person name="Wells-Bennik M."/>
            <person name="Kuipers O.P."/>
        </authorList>
    </citation>
    <scope>NUCLEOTIDE SEQUENCE [LARGE SCALE GENOMIC DNA]</scope>
    <source>
        <strain evidence="1 2">B4077</strain>
    </source>
</reference>
<dbReference type="AlphaFoldDB" id="A0A0G8F3U4"/>
<dbReference type="EMBL" id="LCYI01000017">
    <property type="protein sequence ID" value="KLA31090.1"/>
    <property type="molecule type" value="Genomic_DNA"/>
</dbReference>
<dbReference type="PATRIC" id="fig|1396.428.peg.2739"/>
<protein>
    <submittedName>
        <fullName evidence="1">D-serine dehydratase</fullName>
        <ecNumber evidence="1">4.3.1.18</ecNumber>
    </submittedName>
</protein>
<dbReference type="InterPro" id="IPR036052">
    <property type="entry name" value="TrpB-like_PALP_sf"/>
</dbReference>
<dbReference type="EC" id="4.3.1.18" evidence="1"/>
<proteinExistence type="predicted"/>
<sequence>MFLGMMTRLHEGIFVQDIGIDNKKIANGLAVGRASGFVDRTLSLF</sequence>
<comment type="caution">
    <text evidence="1">The sequence shown here is derived from an EMBL/GenBank/DDBJ whole genome shotgun (WGS) entry which is preliminary data.</text>
</comment>
<dbReference type="GO" id="GO:1901605">
    <property type="term" value="P:alpha-amino acid metabolic process"/>
    <property type="evidence" value="ECO:0007669"/>
    <property type="project" value="UniProtKB-ARBA"/>
</dbReference>
<dbReference type="Gene3D" id="3.40.50.1100">
    <property type="match status" value="1"/>
</dbReference>
<accession>A0A0G8F3U4</accession>
<organism evidence="1 2">
    <name type="scientific">Bacillus cereus</name>
    <dbReference type="NCBI Taxonomy" id="1396"/>
    <lineage>
        <taxon>Bacteria</taxon>
        <taxon>Bacillati</taxon>
        <taxon>Bacillota</taxon>
        <taxon>Bacilli</taxon>
        <taxon>Bacillales</taxon>
        <taxon>Bacillaceae</taxon>
        <taxon>Bacillus</taxon>
        <taxon>Bacillus cereus group</taxon>
    </lineage>
</organism>
<keyword evidence="1" id="KW-0456">Lyase</keyword>
<name>A0A0G8F3U4_BACCE</name>
<evidence type="ECO:0000313" key="2">
    <source>
        <dbReference type="Proteomes" id="UP000035214"/>
    </source>
</evidence>